<feature type="transmembrane region" description="Helical" evidence="2">
    <location>
        <begin position="274"/>
        <end position="297"/>
    </location>
</feature>
<evidence type="ECO:0000313" key="4">
    <source>
        <dbReference type="EMBL" id="CAK1579493.1"/>
    </source>
</evidence>
<dbReference type="InterPro" id="IPR036291">
    <property type="entry name" value="NAD(P)-bd_dom_sf"/>
</dbReference>
<keyword evidence="5" id="KW-1185">Reference proteome</keyword>
<dbReference type="SUPFAM" id="SSF51735">
    <property type="entry name" value="NAD(P)-binding Rossmann-fold domains"/>
    <property type="match status" value="1"/>
</dbReference>
<evidence type="ECO:0000256" key="2">
    <source>
        <dbReference type="SAM" id="Phobius"/>
    </source>
</evidence>
<dbReference type="AlphaFoldDB" id="A0AAV1K8S4"/>
<feature type="domain" description="Saccharopine dehydrogenase NADP binding" evidence="3">
    <location>
        <begin position="7"/>
        <end position="142"/>
    </location>
</feature>
<protein>
    <recommendedName>
        <fullName evidence="3">Saccharopine dehydrogenase NADP binding domain-containing protein</fullName>
    </recommendedName>
</protein>
<dbReference type="GO" id="GO:0005811">
    <property type="term" value="C:lipid droplet"/>
    <property type="evidence" value="ECO:0007669"/>
    <property type="project" value="TreeGrafter"/>
</dbReference>
<keyword evidence="2" id="KW-1133">Transmembrane helix</keyword>
<dbReference type="Proteomes" id="UP001314205">
    <property type="component" value="Unassembled WGS sequence"/>
</dbReference>
<dbReference type="Gene3D" id="3.40.50.720">
    <property type="entry name" value="NAD(P)-binding Rossmann-like Domain"/>
    <property type="match status" value="1"/>
</dbReference>
<dbReference type="GO" id="GO:0005886">
    <property type="term" value="C:plasma membrane"/>
    <property type="evidence" value="ECO:0007669"/>
    <property type="project" value="TreeGrafter"/>
</dbReference>
<dbReference type="InterPro" id="IPR005097">
    <property type="entry name" value="Sacchrp_dh_NADP-bd"/>
</dbReference>
<comment type="caution">
    <text evidence="4">The sequence shown here is derived from an EMBL/GenBank/DDBJ whole genome shotgun (WGS) entry which is preliminary data.</text>
</comment>
<keyword evidence="2" id="KW-0472">Membrane</keyword>
<dbReference type="PANTHER" id="PTHR12286">
    <property type="entry name" value="SACCHAROPINE DEHYDROGENASE-LIKE OXIDOREDUCTASE"/>
    <property type="match status" value="1"/>
</dbReference>
<evidence type="ECO:0000313" key="5">
    <source>
        <dbReference type="Proteomes" id="UP001314205"/>
    </source>
</evidence>
<dbReference type="GO" id="GO:0009247">
    <property type="term" value="P:glycolipid biosynthetic process"/>
    <property type="evidence" value="ECO:0007669"/>
    <property type="project" value="TreeGrafter"/>
</dbReference>
<sequence>MVEKVDIIVIGATGFTGKHVVKELAALSKLSAYKTITWGVSGRSTEKVQLLLKEIAENDVDTSTILTVISDVKDENALSNVTRRAKIVVNCTGPSTLLSEYIVKACIQTGTHYVDISAELYHILNVYRAYHKLAEEANVLIVPSCGFASLPTSTGLILLDKHYKGSLHTVECYVELHIPKECYFGGRNKALVHYGTWECFVHEMSNMKKYKNLKKLTFPEAQNEPLPRELKKSFFHKHEGKWWFTYPGPDTEVDFMSQMYFKEKMGKKPVHFKAYTTMPLIVHFFIIIPLVFIAYYACRLKCFRNLMCKYPSFFSFGLMSHKGPSEKLRNDLKYTFTLTGKGSDSTAKPYTVKITGSDPAYRSTAATVLFSAVTILLERTKMPKGGVLMPEIVFYETNIVERLKRNGINYEIVDSQPDNINEIVVSTL</sequence>
<dbReference type="InterPro" id="IPR051276">
    <property type="entry name" value="Saccharopine_DH-like_oxidrdct"/>
</dbReference>
<reference evidence="4 5" key="1">
    <citation type="submission" date="2023-11" db="EMBL/GenBank/DDBJ databases">
        <authorList>
            <person name="Hedman E."/>
            <person name="Englund M."/>
            <person name="Stromberg M."/>
            <person name="Nyberg Akerstrom W."/>
            <person name="Nylinder S."/>
            <person name="Jareborg N."/>
            <person name="Kallberg Y."/>
            <person name="Kronander E."/>
        </authorList>
    </citation>
    <scope>NUCLEOTIDE SEQUENCE [LARGE SCALE GENOMIC DNA]</scope>
</reference>
<organism evidence="4 5">
    <name type="scientific">Parnassius mnemosyne</name>
    <name type="common">clouded apollo</name>
    <dbReference type="NCBI Taxonomy" id="213953"/>
    <lineage>
        <taxon>Eukaryota</taxon>
        <taxon>Metazoa</taxon>
        <taxon>Ecdysozoa</taxon>
        <taxon>Arthropoda</taxon>
        <taxon>Hexapoda</taxon>
        <taxon>Insecta</taxon>
        <taxon>Pterygota</taxon>
        <taxon>Neoptera</taxon>
        <taxon>Endopterygota</taxon>
        <taxon>Lepidoptera</taxon>
        <taxon>Glossata</taxon>
        <taxon>Ditrysia</taxon>
        <taxon>Papilionoidea</taxon>
        <taxon>Papilionidae</taxon>
        <taxon>Parnassiinae</taxon>
        <taxon>Parnassini</taxon>
        <taxon>Parnassius</taxon>
        <taxon>Driopa</taxon>
    </lineage>
</organism>
<name>A0AAV1K8S4_9NEOP</name>
<dbReference type="Pfam" id="PF03435">
    <property type="entry name" value="Sacchrp_dh_NADP"/>
    <property type="match status" value="1"/>
</dbReference>
<dbReference type="PANTHER" id="PTHR12286:SF5">
    <property type="entry name" value="SACCHAROPINE DEHYDROGENASE-LIKE OXIDOREDUCTASE"/>
    <property type="match status" value="1"/>
</dbReference>
<evidence type="ECO:0000259" key="3">
    <source>
        <dbReference type="Pfam" id="PF03435"/>
    </source>
</evidence>
<gene>
    <name evidence="4" type="ORF">PARMNEM_LOCUS1427</name>
</gene>
<keyword evidence="2" id="KW-0812">Transmembrane</keyword>
<dbReference type="GO" id="GO:0005739">
    <property type="term" value="C:mitochondrion"/>
    <property type="evidence" value="ECO:0007669"/>
    <property type="project" value="TreeGrafter"/>
</dbReference>
<comment type="similarity">
    <text evidence="1">Belongs to the saccharopine dehydrogenase family.</text>
</comment>
<proteinExistence type="inferred from homology"/>
<accession>A0AAV1K8S4</accession>
<dbReference type="EMBL" id="CAVLGL010000002">
    <property type="protein sequence ID" value="CAK1579493.1"/>
    <property type="molecule type" value="Genomic_DNA"/>
</dbReference>
<evidence type="ECO:0000256" key="1">
    <source>
        <dbReference type="ARBA" id="ARBA00038048"/>
    </source>
</evidence>